<evidence type="ECO:0000313" key="5">
    <source>
        <dbReference type="EMBL" id="SEH10899.1"/>
    </source>
</evidence>
<gene>
    <name evidence="5" type="ORF">SAMN02745716_0592</name>
</gene>
<dbReference type="Pfam" id="PF02779">
    <property type="entry name" value="Transket_pyr"/>
    <property type="match status" value="1"/>
</dbReference>
<dbReference type="FunFam" id="3.40.50.970:FF:000001">
    <property type="entry name" value="Pyruvate dehydrogenase E1 beta subunit"/>
    <property type="match status" value="1"/>
</dbReference>
<dbReference type="SUPFAM" id="SSF52922">
    <property type="entry name" value="TK C-terminal domain-like"/>
    <property type="match status" value="1"/>
</dbReference>
<dbReference type="GO" id="GO:0000287">
    <property type="term" value="F:magnesium ion binding"/>
    <property type="evidence" value="ECO:0007669"/>
    <property type="project" value="UniProtKB-ARBA"/>
</dbReference>
<dbReference type="Gene3D" id="3.40.50.920">
    <property type="match status" value="1"/>
</dbReference>
<dbReference type="EMBL" id="FNWJ01000001">
    <property type="protein sequence ID" value="SEH10899.1"/>
    <property type="molecule type" value="Genomic_DNA"/>
</dbReference>
<dbReference type="OrthoDB" id="9766715at2"/>
<dbReference type="Proteomes" id="UP000222056">
    <property type="component" value="Unassembled WGS sequence"/>
</dbReference>
<dbReference type="InterPro" id="IPR009014">
    <property type="entry name" value="Transketo_C/PFOR_II"/>
</dbReference>
<dbReference type="PANTHER" id="PTHR43257">
    <property type="entry name" value="PYRUVATE DEHYDROGENASE E1 COMPONENT BETA SUBUNIT"/>
    <property type="match status" value="1"/>
</dbReference>
<keyword evidence="6" id="KW-1185">Reference proteome</keyword>
<dbReference type="Gene3D" id="3.40.50.970">
    <property type="match status" value="1"/>
</dbReference>
<reference evidence="6" key="1">
    <citation type="submission" date="2016-10" db="EMBL/GenBank/DDBJ databases">
        <authorList>
            <person name="Varghese N."/>
            <person name="Submissions S."/>
        </authorList>
    </citation>
    <scope>NUCLEOTIDE SEQUENCE [LARGE SCALE GENOMIC DNA]</scope>
    <source>
        <strain evidence="6">ATCC 35263</strain>
    </source>
</reference>
<dbReference type="SUPFAM" id="SSF52518">
    <property type="entry name" value="Thiamin diphosphate-binding fold (THDP-binding)"/>
    <property type="match status" value="1"/>
</dbReference>
<organism evidence="5 6">
    <name type="scientific">Thermoleophilum album</name>
    <dbReference type="NCBI Taxonomy" id="29539"/>
    <lineage>
        <taxon>Bacteria</taxon>
        <taxon>Bacillati</taxon>
        <taxon>Actinomycetota</taxon>
        <taxon>Thermoleophilia</taxon>
        <taxon>Thermoleophilales</taxon>
        <taxon>Thermoleophilaceae</taxon>
        <taxon>Thermoleophilum</taxon>
    </lineage>
</organism>
<dbReference type="GO" id="GO:0016491">
    <property type="term" value="F:oxidoreductase activity"/>
    <property type="evidence" value="ECO:0007669"/>
    <property type="project" value="UniProtKB-KW"/>
</dbReference>
<keyword evidence="5" id="KW-0670">Pyruvate</keyword>
<dbReference type="CDD" id="cd07036">
    <property type="entry name" value="TPP_PYR_E1-PDHc-beta_like"/>
    <property type="match status" value="1"/>
</dbReference>
<dbReference type="AlphaFoldDB" id="A0A1H6FJ62"/>
<proteinExistence type="predicted"/>
<dbReference type="InterPro" id="IPR033248">
    <property type="entry name" value="Transketolase_C"/>
</dbReference>
<evidence type="ECO:0000256" key="3">
    <source>
        <dbReference type="ARBA" id="ARBA00023052"/>
    </source>
</evidence>
<keyword evidence="2" id="KW-0560">Oxidoreductase</keyword>
<dbReference type="NCBIfam" id="NF006667">
    <property type="entry name" value="PRK09212.1"/>
    <property type="match status" value="1"/>
</dbReference>
<dbReference type="RefSeq" id="WP_093117284.1">
    <property type="nucleotide sequence ID" value="NZ_FNWJ01000001.1"/>
</dbReference>
<dbReference type="Pfam" id="PF02780">
    <property type="entry name" value="Transketolase_C"/>
    <property type="match status" value="1"/>
</dbReference>
<feature type="domain" description="Transketolase-like pyrimidine-binding" evidence="4">
    <location>
        <begin position="16"/>
        <end position="191"/>
    </location>
</feature>
<dbReference type="InterPro" id="IPR005475">
    <property type="entry name" value="Transketolase-like_Pyr-bd"/>
</dbReference>
<keyword evidence="3" id="KW-0786">Thiamine pyrophosphate</keyword>
<dbReference type="PANTHER" id="PTHR43257:SF2">
    <property type="entry name" value="PYRUVATE DEHYDROGENASE E1 COMPONENT SUBUNIT BETA"/>
    <property type="match status" value="1"/>
</dbReference>
<evidence type="ECO:0000256" key="1">
    <source>
        <dbReference type="ARBA" id="ARBA00001964"/>
    </source>
</evidence>
<dbReference type="FunFam" id="3.40.50.920:FF:000001">
    <property type="entry name" value="Pyruvate dehydrogenase E1 beta subunit"/>
    <property type="match status" value="1"/>
</dbReference>
<evidence type="ECO:0000313" key="6">
    <source>
        <dbReference type="Proteomes" id="UP000222056"/>
    </source>
</evidence>
<dbReference type="InterPro" id="IPR029061">
    <property type="entry name" value="THDP-binding"/>
</dbReference>
<evidence type="ECO:0000256" key="2">
    <source>
        <dbReference type="ARBA" id="ARBA00023002"/>
    </source>
</evidence>
<evidence type="ECO:0000259" key="4">
    <source>
        <dbReference type="SMART" id="SM00861"/>
    </source>
</evidence>
<comment type="cofactor">
    <cofactor evidence="1">
        <name>thiamine diphosphate</name>
        <dbReference type="ChEBI" id="CHEBI:58937"/>
    </cofactor>
</comment>
<name>A0A1H6FJ62_THEAL</name>
<protein>
    <submittedName>
        <fullName evidence="5">Pyruvate dehydrogenase E1 component beta subunit</fullName>
    </submittedName>
</protein>
<dbReference type="STRING" id="29539.SAMN02745716_0592"/>
<accession>A0A1H6FJ62</accession>
<sequence length="350" mass="38115">MATETRLSPAQATRTITYREALREALREELRADERVFLMGEDIGVFGGAFKVTEGLLEEFGERRVRDTPISENTIVGMGVGAAMAGMRPVVEIMQLSFALLALDQIFNSAAHVRYMFGGQPTVPLVIRMPQGAGHQLGPTHSHCLEAFFLHVPGLLVAVPSTPADAKGLLKSAIRDDNPVVFIEHKSLYGMRGEVPADLGPLRFGEAAIRRHGRDVTIVGISRMAVVAERAAEQLARDHGVEAEVIDPRTLRPLDLDTILESVRRTNRVVIVEEGWPHGGVGANLAALIQEQAFDWLDAPIQRIARADVPMPYSKPLEQAALPHEENVIEAALASLGRTSEEASDGHARV</sequence>
<dbReference type="SMART" id="SM00861">
    <property type="entry name" value="Transket_pyr"/>
    <property type="match status" value="1"/>
</dbReference>